<dbReference type="AlphaFoldDB" id="A0AAV7ND74"/>
<feature type="region of interest" description="Disordered" evidence="1">
    <location>
        <begin position="188"/>
        <end position="214"/>
    </location>
</feature>
<protein>
    <submittedName>
        <fullName evidence="2">Uncharacterized protein</fullName>
    </submittedName>
</protein>
<keyword evidence="3" id="KW-1185">Reference proteome</keyword>
<dbReference type="Proteomes" id="UP001066276">
    <property type="component" value="Chromosome 8"/>
</dbReference>
<evidence type="ECO:0000313" key="2">
    <source>
        <dbReference type="EMBL" id="KAJ1114053.1"/>
    </source>
</evidence>
<comment type="caution">
    <text evidence="2">The sequence shown here is derived from an EMBL/GenBank/DDBJ whole genome shotgun (WGS) entry which is preliminary data.</text>
</comment>
<dbReference type="EMBL" id="JANPWB010000012">
    <property type="protein sequence ID" value="KAJ1114053.1"/>
    <property type="molecule type" value="Genomic_DNA"/>
</dbReference>
<feature type="compositionally biased region" description="Low complexity" evidence="1">
    <location>
        <begin position="199"/>
        <end position="210"/>
    </location>
</feature>
<name>A0AAV7ND74_PLEWA</name>
<evidence type="ECO:0000313" key="3">
    <source>
        <dbReference type="Proteomes" id="UP001066276"/>
    </source>
</evidence>
<proteinExistence type="predicted"/>
<organism evidence="2 3">
    <name type="scientific">Pleurodeles waltl</name>
    <name type="common">Iberian ribbed newt</name>
    <dbReference type="NCBI Taxonomy" id="8319"/>
    <lineage>
        <taxon>Eukaryota</taxon>
        <taxon>Metazoa</taxon>
        <taxon>Chordata</taxon>
        <taxon>Craniata</taxon>
        <taxon>Vertebrata</taxon>
        <taxon>Euteleostomi</taxon>
        <taxon>Amphibia</taxon>
        <taxon>Batrachia</taxon>
        <taxon>Caudata</taxon>
        <taxon>Salamandroidea</taxon>
        <taxon>Salamandridae</taxon>
        <taxon>Pleurodelinae</taxon>
        <taxon>Pleurodeles</taxon>
    </lineage>
</organism>
<evidence type="ECO:0000256" key="1">
    <source>
        <dbReference type="SAM" id="MobiDB-lite"/>
    </source>
</evidence>
<accession>A0AAV7ND74</accession>
<reference evidence="2" key="1">
    <citation type="journal article" date="2022" name="bioRxiv">
        <title>Sequencing and chromosome-scale assembly of the giantPleurodeles waltlgenome.</title>
        <authorList>
            <person name="Brown T."/>
            <person name="Elewa A."/>
            <person name="Iarovenko S."/>
            <person name="Subramanian E."/>
            <person name="Araus A.J."/>
            <person name="Petzold A."/>
            <person name="Susuki M."/>
            <person name="Suzuki K.-i.T."/>
            <person name="Hayashi T."/>
            <person name="Toyoda A."/>
            <person name="Oliveira C."/>
            <person name="Osipova E."/>
            <person name="Leigh N.D."/>
            <person name="Simon A."/>
            <person name="Yun M.H."/>
        </authorList>
    </citation>
    <scope>NUCLEOTIDE SEQUENCE</scope>
    <source>
        <strain evidence="2">20211129_DDA</strain>
        <tissue evidence="2">Liver</tissue>
    </source>
</reference>
<sequence>MGADLSYPLPLKYLCLEGTIYLSTQAIDPLSEIGHQCRGRAPSLSRLEPPSTDQPEQHTLGVEMAAKLDKILKTVADAWQDLCKRVDVVTVEMGLLHDDYKKLSSCVTQMEHTLDELRPAVSELGGQVISLAIKVPDLRSRAEDFDGQYHHNNLCILGFPGGVEDFLWDVTGTSDCAHEAISSLSRGVRSLSPHTSANTRTTSQTSGGSTYELDRPRSYSVRGLYRNTNNI</sequence>
<gene>
    <name evidence="2" type="ORF">NDU88_002292</name>
</gene>